<proteinExistence type="predicted"/>
<feature type="compositionally biased region" description="Low complexity" evidence="1">
    <location>
        <begin position="102"/>
        <end position="111"/>
    </location>
</feature>
<dbReference type="GO" id="GO:0032366">
    <property type="term" value="P:intracellular sterol transport"/>
    <property type="evidence" value="ECO:0007669"/>
    <property type="project" value="TreeGrafter"/>
</dbReference>
<comment type="caution">
    <text evidence="4">The sequence shown here is derived from an EMBL/GenBank/DDBJ whole genome shotgun (WGS) entry which is preliminary data.</text>
</comment>
<dbReference type="GO" id="GO:0032934">
    <property type="term" value="F:sterol binding"/>
    <property type="evidence" value="ECO:0007669"/>
    <property type="project" value="TreeGrafter"/>
</dbReference>
<dbReference type="CDD" id="cd13220">
    <property type="entry name" value="PH-GRAM_GRAMDC"/>
    <property type="match status" value="1"/>
</dbReference>
<dbReference type="PANTHER" id="PTHR23319">
    <property type="entry name" value="GRAM DOMAIN CONTAINING 1B, ISOFORM E"/>
    <property type="match status" value="1"/>
</dbReference>
<feature type="region of interest" description="Disordered" evidence="1">
    <location>
        <begin position="318"/>
        <end position="453"/>
    </location>
</feature>
<feature type="compositionally biased region" description="Low complexity" evidence="1">
    <location>
        <begin position="336"/>
        <end position="346"/>
    </location>
</feature>
<dbReference type="GO" id="GO:0005886">
    <property type="term" value="C:plasma membrane"/>
    <property type="evidence" value="ECO:0007669"/>
    <property type="project" value="TreeGrafter"/>
</dbReference>
<evidence type="ECO:0000259" key="3">
    <source>
        <dbReference type="SMART" id="SM00568"/>
    </source>
</evidence>
<feature type="compositionally biased region" description="Polar residues" evidence="1">
    <location>
        <begin position="433"/>
        <end position="445"/>
    </location>
</feature>
<feature type="non-terminal residue" evidence="4">
    <location>
        <position position="1"/>
    </location>
</feature>
<keyword evidence="2" id="KW-1133">Transmembrane helix</keyword>
<dbReference type="InterPro" id="IPR051482">
    <property type="entry name" value="Cholesterol_transport"/>
</dbReference>
<dbReference type="Proteomes" id="UP000663887">
    <property type="component" value="Unassembled WGS sequence"/>
</dbReference>
<dbReference type="InterPro" id="IPR004182">
    <property type="entry name" value="GRAM"/>
</dbReference>
<dbReference type="SMART" id="SM00568">
    <property type="entry name" value="GRAM"/>
    <property type="match status" value="1"/>
</dbReference>
<feature type="domain" description="GRAM" evidence="3">
    <location>
        <begin position="146"/>
        <end position="215"/>
    </location>
</feature>
<accession>A0A816YAH5</accession>
<feature type="compositionally biased region" description="Polar residues" evidence="1">
    <location>
        <begin position="130"/>
        <end position="140"/>
    </location>
</feature>
<evidence type="ECO:0000313" key="5">
    <source>
        <dbReference type="Proteomes" id="UP000663887"/>
    </source>
</evidence>
<feature type="region of interest" description="Disordered" evidence="1">
    <location>
        <begin position="1"/>
        <end position="61"/>
    </location>
</feature>
<feature type="compositionally biased region" description="Polar residues" evidence="1">
    <location>
        <begin position="361"/>
        <end position="379"/>
    </location>
</feature>
<feature type="compositionally biased region" description="Polar residues" evidence="1">
    <location>
        <begin position="1"/>
        <end position="46"/>
    </location>
</feature>
<dbReference type="Pfam" id="PF02893">
    <property type="entry name" value="GRAM"/>
    <property type="match status" value="1"/>
</dbReference>
<dbReference type="GO" id="GO:0140268">
    <property type="term" value="C:endoplasmic reticulum-plasma membrane contact site"/>
    <property type="evidence" value="ECO:0007669"/>
    <property type="project" value="TreeGrafter"/>
</dbReference>
<dbReference type="Gene3D" id="2.30.29.30">
    <property type="entry name" value="Pleckstrin-homology domain (PH domain)/Phosphotyrosine-binding domain (PTB)"/>
    <property type="match status" value="1"/>
</dbReference>
<organism evidence="4 5">
    <name type="scientific">Rotaria magnacalcarata</name>
    <dbReference type="NCBI Taxonomy" id="392030"/>
    <lineage>
        <taxon>Eukaryota</taxon>
        <taxon>Metazoa</taxon>
        <taxon>Spiralia</taxon>
        <taxon>Gnathifera</taxon>
        <taxon>Rotifera</taxon>
        <taxon>Eurotatoria</taxon>
        <taxon>Bdelloidea</taxon>
        <taxon>Philodinida</taxon>
        <taxon>Philodinidae</taxon>
        <taxon>Rotaria</taxon>
    </lineage>
</organism>
<dbReference type="EMBL" id="CAJNRG010014553">
    <property type="protein sequence ID" value="CAF2156383.1"/>
    <property type="molecule type" value="Genomic_DNA"/>
</dbReference>
<feature type="region of interest" description="Disordered" evidence="1">
    <location>
        <begin position="89"/>
        <end position="142"/>
    </location>
</feature>
<keyword evidence="2" id="KW-0812">Transmembrane</keyword>
<gene>
    <name evidence="4" type="ORF">XDN619_LOCUS29693</name>
</gene>
<dbReference type="InterPro" id="IPR011993">
    <property type="entry name" value="PH-like_dom_sf"/>
</dbReference>
<dbReference type="GO" id="GO:0120015">
    <property type="term" value="F:sterol transfer activity"/>
    <property type="evidence" value="ECO:0007669"/>
    <property type="project" value="TreeGrafter"/>
</dbReference>
<sequence>MANSRPVSVLSQPNSASDEANINGLKNNPQNKETSSARSSIQKSPTNNIRNANSSSSSIDSAGAKNTIFAENKTSTQTNSNTIVSWTTTDSDLESEQDGRSNNDNNSLESNSVKKQIQRSQTLSRHDNGQQKNETNSQEQLSRRVKHFQKLFRSEIHDDMPELIDSYVCAYQGDILLQGKMYITDRYLCFHSRIISYVTKHVYRWEQIENVTKERVAFIFPTAIGIQLRHSGKKIIYASFLQRDQAFDKIVSMCSRFNNDINSLQNDDDNRLMQDGTLKAINSNYSYNEKIKKSKRDIPFDMIEGPEQEDVLQMCLGSNATSNNSNVKRRPQSSTSKISDNKQQSKQSKKLFNSDKKKQFKSSSLNPTVPKNLNESIPDNNELNRNSSSNNTQEQEADAPLTDNPVVFRHSRNGPLRSNRSRSRSRERTLSPATRTSNMLSSIPSRSRERTLSPATLTSNLLSSIPSTSSITTPDSSIINSDTDGIAGKYSRIIILSLISIVKLIMAYLLLLFNRFKTYPIKTSLILLICIAILIFHSFYLINLAYRIENRL</sequence>
<dbReference type="AlphaFoldDB" id="A0A816YAH5"/>
<feature type="transmembrane region" description="Helical" evidence="2">
    <location>
        <begin position="493"/>
        <end position="513"/>
    </location>
</feature>
<feature type="transmembrane region" description="Helical" evidence="2">
    <location>
        <begin position="525"/>
        <end position="546"/>
    </location>
</feature>
<evidence type="ECO:0000256" key="2">
    <source>
        <dbReference type="SAM" id="Phobius"/>
    </source>
</evidence>
<feature type="compositionally biased region" description="Low complexity" evidence="1">
    <location>
        <begin position="47"/>
        <end position="61"/>
    </location>
</feature>
<evidence type="ECO:0000256" key="1">
    <source>
        <dbReference type="SAM" id="MobiDB-lite"/>
    </source>
</evidence>
<dbReference type="PANTHER" id="PTHR23319:SF4">
    <property type="entry name" value="GRAM DOMAIN CONTAINING 1B, ISOFORM E"/>
    <property type="match status" value="1"/>
</dbReference>
<feature type="compositionally biased region" description="Polar residues" evidence="1">
    <location>
        <begin position="113"/>
        <end position="123"/>
    </location>
</feature>
<keyword evidence="2" id="KW-0472">Membrane</keyword>
<evidence type="ECO:0000313" key="4">
    <source>
        <dbReference type="EMBL" id="CAF2156383.1"/>
    </source>
</evidence>
<name>A0A816YAH5_9BILA</name>
<protein>
    <recommendedName>
        <fullName evidence="3">GRAM domain-containing protein</fullName>
    </recommendedName>
</protein>
<feature type="compositionally biased region" description="Low complexity" evidence="1">
    <location>
        <begin position="380"/>
        <end position="391"/>
    </location>
</feature>
<reference evidence="4" key="1">
    <citation type="submission" date="2021-02" db="EMBL/GenBank/DDBJ databases">
        <authorList>
            <person name="Nowell W R."/>
        </authorList>
    </citation>
    <scope>NUCLEOTIDE SEQUENCE</scope>
</reference>
<dbReference type="GO" id="GO:0005789">
    <property type="term" value="C:endoplasmic reticulum membrane"/>
    <property type="evidence" value="ECO:0007669"/>
    <property type="project" value="TreeGrafter"/>
</dbReference>